<organism evidence="7 8">
    <name type="scientific">Papilio xuthus</name>
    <name type="common">Asian swallowtail butterfly</name>
    <dbReference type="NCBI Taxonomy" id="66420"/>
    <lineage>
        <taxon>Eukaryota</taxon>
        <taxon>Metazoa</taxon>
        <taxon>Ecdysozoa</taxon>
        <taxon>Arthropoda</taxon>
        <taxon>Hexapoda</taxon>
        <taxon>Insecta</taxon>
        <taxon>Pterygota</taxon>
        <taxon>Neoptera</taxon>
        <taxon>Endopterygota</taxon>
        <taxon>Lepidoptera</taxon>
        <taxon>Glossata</taxon>
        <taxon>Ditrysia</taxon>
        <taxon>Papilionoidea</taxon>
        <taxon>Papilionidae</taxon>
        <taxon>Papilioninae</taxon>
        <taxon>Papilio</taxon>
    </lineage>
</organism>
<dbReference type="InterPro" id="IPR020103">
    <property type="entry name" value="PsdUridine_synth_cat_dom_sf"/>
</dbReference>
<dbReference type="EMBL" id="KQ459586">
    <property type="protein sequence ID" value="KPI98082.1"/>
    <property type="molecule type" value="Genomic_DNA"/>
</dbReference>
<evidence type="ECO:0000313" key="8">
    <source>
        <dbReference type="Proteomes" id="UP000053268"/>
    </source>
</evidence>
<keyword evidence="2" id="KW-0819">tRNA processing</keyword>
<evidence type="ECO:0000256" key="1">
    <source>
        <dbReference type="ARBA" id="ARBA00007953"/>
    </source>
</evidence>
<dbReference type="GO" id="GO:0005634">
    <property type="term" value="C:nucleus"/>
    <property type="evidence" value="ECO:0007669"/>
    <property type="project" value="TreeGrafter"/>
</dbReference>
<evidence type="ECO:0000256" key="2">
    <source>
        <dbReference type="ARBA" id="ARBA00022694"/>
    </source>
</evidence>
<protein>
    <submittedName>
        <fullName evidence="7">Pseudouridylate synthase 7-like</fullName>
    </submittedName>
</protein>
<dbReference type="CDD" id="cd02576">
    <property type="entry name" value="PseudoU_synth_ScPUS7"/>
    <property type="match status" value="1"/>
</dbReference>
<dbReference type="Gene3D" id="3.30.2350.20">
    <property type="entry name" value="TruD, catalytic domain"/>
    <property type="match status" value="1"/>
</dbReference>
<keyword evidence="8" id="KW-1185">Reference proteome</keyword>
<dbReference type="Proteomes" id="UP000053268">
    <property type="component" value="Unassembled WGS sequence"/>
</dbReference>
<dbReference type="InterPro" id="IPR011760">
    <property type="entry name" value="PsdUridine_synth_TruD_insert"/>
</dbReference>
<dbReference type="SUPFAM" id="SSF55120">
    <property type="entry name" value="Pseudouridine synthase"/>
    <property type="match status" value="1"/>
</dbReference>
<dbReference type="InterPro" id="IPR042214">
    <property type="entry name" value="TruD_catalytic"/>
</dbReference>
<dbReference type="PANTHER" id="PTHR13326:SF31">
    <property type="entry name" value="PSEUDOURIDYLATE SYNTHASE 7 HOMOLOG"/>
    <property type="match status" value="1"/>
</dbReference>
<dbReference type="PANTHER" id="PTHR13326">
    <property type="entry name" value="TRNA PSEUDOURIDINE SYNTHASE D"/>
    <property type="match status" value="1"/>
</dbReference>
<feature type="compositionally biased region" description="Polar residues" evidence="5">
    <location>
        <begin position="485"/>
        <end position="505"/>
    </location>
</feature>
<feature type="compositionally biased region" description="Acidic residues" evidence="5">
    <location>
        <begin position="467"/>
        <end position="484"/>
    </location>
</feature>
<feature type="domain" description="TRUD" evidence="6">
    <location>
        <begin position="344"/>
        <end position="598"/>
    </location>
</feature>
<feature type="compositionally biased region" description="Basic and acidic residues" evidence="5">
    <location>
        <begin position="506"/>
        <end position="522"/>
    </location>
</feature>
<dbReference type="GO" id="GO:0009982">
    <property type="term" value="F:pseudouridine synthase activity"/>
    <property type="evidence" value="ECO:0007669"/>
    <property type="project" value="InterPro"/>
</dbReference>
<gene>
    <name evidence="7" type="ORF">RR46_11203</name>
</gene>
<feature type="compositionally biased region" description="Basic and acidic residues" evidence="5">
    <location>
        <begin position="679"/>
        <end position="704"/>
    </location>
</feature>
<comment type="similarity">
    <text evidence="1">Belongs to the pseudouridine synthase TruD family.</text>
</comment>
<comment type="catalytic activity">
    <reaction evidence="4">
        <text>a uridine in tRNA = a pseudouridine in tRNA</text>
        <dbReference type="Rhea" id="RHEA:54572"/>
        <dbReference type="Rhea" id="RHEA-COMP:13339"/>
        <dbReference type="Rhea" id="RHEA-COMP:13934"/>
        <dbReference type="ChEBI" id="CHEBI:65314"/>
        <dbReference type="ChEBI" id="CHEBI:65315"/>
    </reaction>
</comment>
<dbReference type="Pfam" id="PF01142">
    <property type="entry name" value="TruD"/>
    <property type="match status" value="1"/>
</dbReference>
<name>A0A194PXN2_PAPXU</name>
<evidence type="ECO:0000313" key="7">
    <source>
        <dbReference type="EMBL" id="KPI98082.1"/>
    </source>
</evidence>
<feature type="region of interest" description="Disordered" evidence="5">
    <location>
        <begin position="1"/>
        <end position="76"/>
    </location>
</feature>
<evidence type="ECO:0000256" key="5">
    <source>
        <dbReference type="SAM" id="MobiDB-lite"/>
    </source>
</evidence>
<reference evidence="7 8" key="1">
    <citation type="journal article" date="2015" name="Nat. Commun.">
        <title>Outbred genome sequencing and CRISPR/Cas9 gene editing in butterflies.</title>
        <authorList>
            <person name="Li X."/>
            <person name="Fan D."/>
            <person name="Zhang W."/>
            <person name="Liu G."/>
            <person name="Zhang L."/>
            <person name="Zhao L."/>
            <person name="Fang X."/>
            <person name="Chen L."/>
            <person name="Dong Y."/>
            <person name="Chen Y."/>
            <person name="Ding Y."/>
            <person name="Zhao R."/>
            <person name="Feng M."/>
            <person name="Zhu Y."/>
            <person name="Feng Y."/>
            <person name="Jiang X."/>
            <person name="Zhu D."/>
            <person name="Xiang H."/>
            <person name="Feng X."/>
            <person name="Li S."/>
            <person name="Wang J."/>
            <person name="Zhang G."/>
            <person name="Kronforst M.R."/>
            <person name="Wang W."/>
        </authorList>
    </citation>
    <scope>NUCLEOTIDE SEQUENCE [LARGE SCALE GENOMIC DNA]</scope>
    <source>
        <strain evidence="7">Ya'a_city_454_Px</strain>
        <tissue evidence="7">Whole body</tissue>
    </source>
</reference>
<keyword evidence="3" id="KW-0413">Isomerase</keyword>
<dbReference type="PROSITE" id="PS50984">
    <property type="entry name" value="TRUD"/>
    <property type="match status" value="1"/>
</dbReference>
<evidence type="ECO:0000256" key="4">
    <source>
        <dbReference type="ARBA" id="ARBA00036943"/>
    </source>
</evidence>
<evidence type="ECO:0000259" key="6">
    <source>
        <dbReference type="PROSITE" id="PS50984"/>
    </source>
</evidence>
<feature type="compositionally biased region" description="Basic and acidic residues" evidence="5">
    <location>
        <begin position="717"/>
        <end position="744"/>
    </location>
</feature>
<proteinExistence type="inferred from homology"/>
<dbReference type="STRING" id="66420.A0A194PXN2"/>
<dbReference type="GO" id="GO:0008033">
    <property type="term" value="P:tRNA processing"/>
    <property type="evidence" value="ECO:0007669"/>
    <property type="project" value="UniProtKB-KW"/>
</dbReference>
<accession>A0A194PXN2</accession>
<feature type="compositionally biased region" description="Basic and acidic residues" evidence="5">
    <location>
        <begin position="65"/>
        <end position="75"/>
    </location>
</feature>
<dbReference type="GO" id="GO:0001522">
    <property type="term" value="P:pseudouridine synthesis"/>
    <property type="evidence" value="ECO:0007669"/>
    <property type="project" value="InterPro"/>
</dbReference>
<dbReference type="Gene3D" id="3.30.70.3160">
    <property type="match status" value="1"/>
</dbReference>
<sequence>MNNNWNVNNRDRKGWGGYRGRGRGRGGRGSWPRNENFRDQQTPYGNQNRGFRGGRGNFGTHKKPSRETPGKRLSEEEIGVTEYMSDHKGFNGIIKCRYSDFQVSEINESGEIAKLTDMSPPEPPTEEIIDEDEDLLLSKYNLEILPLETWDRINSLIVNPPTDKNVEVDVTGMSKEERTKIHDSVKKAFGPSLVSSTVTIDDKKIVRFEKFKKGVRRDNRVKWVWPGEYVHFVLHKENCDTMEAAIRIAERLKLNIKPSMLGYAGTKDRRAKTTQWFSLRKVDPRKIVAATKDLRDLYVGNFTFKNYNLRLGMLKGNRFRIALRNVTASDEVIDEACERLRKHGFINYFGLQRFGTRVDMPTYEIGRKLLQSNFREAVNSILQDRASSRSMARAAAGEARLERAINNNPRDLIGALDQLPRNQRMMYLHSYQSLVWNRCVSRRLRLLGHQPVVGDIVPLHNLQHNEVEEDDESDDEKDTTDESDYSVQDTENNSVQDTGDNSVQDTENKECKDKSKEQEKNAPKPKVPVKILNEEDIASGRYSIFDIVMPIPGHNVEYPPNMKEYYKELVEKDNLKLEMTHKNKAYSLSGAYRHIAVRPEELEWRTVRYNEPFCDLQLSDLQELHQYTDTGIVQDGKFKACLLTITLPVSSYATMALRELLKVDTSNDNQAQQNNYFKSKTEDNYDTEEKKEDGESDDKQDKNDSSQYNENIGNNDNRGEKRKNEDESEVDVKKNKEDNLDNVI</sequence>
<feature type="region of interest" description="Disordered" evidence="5">
    <location>
        <begin position="671"/>
        <end position="744"/>
    </location>
</feature>
<dbReference type="PIRSF" id="PIRSF037016">
    <property type="entry name" value="Pseudouridin_synth_euk_prd"/>
    <property type="match status" value="1"/>
</dbReference>
<evidence type="ECO:0000256" key="3">
    <source>
        <dbReference type="ARBA" id="ARBA00023235"/>
    </source>
</evidence>
<dbReference type="GO" id="GO:0003723">
    <property type="term" value="F:RNA binding"/>
    <property type="evidence" value="ECO:0007669"/>
    <property type="project" value="InterPro"/>
</dbReference>
<dbReference type="InterPro" id="IPR001656">
    <property type="entry name" value="PsdUridine_synth_TruD"/>
</dbReference>
<feature type="region of interest" description="Disordered" evidence="5">
    <location>
        <begin position="460"/>
        <end position="528"/>
    </location>
</feature>
<dbReference type="AlphaFoldDB" id="A0A194PXN2"/>